<sequence length="80" mass="8132">MAAVGVPPVEIGLLGPIQVSVGGEVLPLSSLPQRVLLARLALSPQKVVPVADLIDALWGEEPPRGAVGTTARCPRVCSAA</sequence>
<organism evidence="1 2">
    <name type="scientific">Streptomyces vastus</name>
    <dbReference type="NCBI Taxonomy" id="285451"/>
    <lineage>
        <taxon>Bacteria</taxon>
        <taxon>Bacillati</taxon>
        <taxon>Actinomycetota</taxon>
        <taxon>Actinomycetes</taxon>
        <taxon>Kitasatosporales</taxon>
        <taxon>Streptomycetaceae</taxon>
        <taxon>Streptomyces</taxon>
    </lineage>
</organism>
<evidence type="ECO:0000313" key="1">
    <source>
        <dbReference type="EMBL" id="GAA2658542.1"/>
    </source>
</evidence>
<dbReference type="Proteomes" id="UP001500151">
    <property type="component" value="Unassembled WGS sequence"/>
</dbReference>
<dbReference type="EMBL" id="BAAASJ010000115">
    <property type="protein sequence ID" value="GAA2658542.1"/>
    <property type="molecule type" value="Genomic_DNA"/>
</dbReference>
<evidence type="ECO:0000313" key="2">
    <source>
        <dbReference type="Proteomes" id="UP001500151"/>
    </source>
</evidence>
<proteinExistence type="predicted"/>
<reference evidence="1 2" key="1">
    <citation type="journal article" date="2019" name="Int. J. Syst. Evol. Microbiol.">
        <title>The Global Catalogue of Microorganisms (GCM) 10K type strain sequencing project: providing services to taxonomists for standard genome sequencing and annotation.</title>
        <authorList>
            <consortium name="The Broad Institute Genomics Platform"/>
            <consortium name="The Broad Institute Genome Sequencing Center for Infectious Disease"/>
            <person name="Wu L."/>
            <person name="Ma J."/>
        </authorList>
    </citation>
    <scope>NUCLEOTIDE SEQUENCE [LARGE SCALE GENOMIC DNA]</scope>
    <source>
        <strain evidence="1 2">JCM 4524</strain>
    </source>
</reference>
<name>A0ABN3RQW1_9ACTN</name>
<comment type="caution">
    <text evidence="1">The sequence shown here is derived from an EMBL/GenBank/DDBJ whole genome shotgun (WGS) entry which is preliminary data.</text>
</comment>
<gene>
    <name evidence="1" type="ORF">GCM10010307_74420</name>
</gene>
<accession>A0ABN3RQW1</accession>
<dbReference type="InterPro" id="IPR016032">
    <property type="entry name" value="Sig_transdc_resp-reg_C-effctor"/>
</dbReference>
<evidence type="ECO:0008006" key="3">
    <source>
        <dbReference type="Google" id="ProtNLM"/>
    </source>
</evidence>
<dbReference type="Gene3D" id="1.10.10.10">
    <property type="entry name" value="Winged helix-like DNA-binding domain superfamily/Winged helix DNA-binding domain"/>
    <property type="match status" value="1"/>
</dbReference>
<dbReference type="InterPro" id="IPR036388">
    <property type="entry name" value="WH-like_DNA-bd_sf"/>
</dbReference>
<keyword evidence="2" id="KW-1185">Reference proteome</keyword>
<dbReference type="SUPFAM" id="SSF46894">
    <property type="entry name" value="C-terminal effector domain of the bipartite response regulators"/>
    <property type="match status" value="1"/>
</dbReference>
<protein>
    <recommendedName>
        <fullName evidence="3">OmpR/PhoB-type domain-containing protein</fullName>
    </recommendedName>
</protein>